<feature type="domain" description="Fumarylacetoacetase-like C-terminal" evidence="3">
    <location>
        <begin position="74"/>
        <end position="263"/>
    </location>
</feature>
<feature type="signal peptide" evidence="2">
    <location>
        <begin position="1"/>
        <end position="16"/>
    </location>
</feature>
<dbReference type="InterPro" id="IPR011234">
    <property type="entry name" value="Fumarylacetoacetase-like_C"/>
</dbReference>
<dbReference type="Proteomes" id="UP000029228">
    <property type="component" value="Unassembled WGS sequence"/>
</dbReference>
<proteinExistence type="predicted"/>
<dbReference type="EMBL" id="BBMR01000003">
    <property type="protein sequence ID" value="GAL18662.1"/>
    <property type="molecule type" value="Genomic_DNA"/>
</dbReference>
<feature type="chain" id="PRO_5001863750" evidence="2">
    <location>
        <begin position="17"/>
        <end position="267"/>
    </location>
</feature>
<evidence type="ECO:0000313" key="4">
    <source>
        <dbReference type="EMBL" id="GAL18662.1"/>
    </source>
</evidence>
<gene>
    <name evidence="4" type="ORF">JCM19235_2085</name>
</gene>
<evidence type="ECO:0000313" key="5">
    <source>
        <dbReference type="Proteomes" id="UP000029228"/>
    </source>
</evidence>
<comment type="caution">
    <text evidence="4">The sequence shown here is derived from an EMBL/GenBank/DDBJ whole genome shotgun (WGS) entry which is preliminary data.</text>
</comment>
<dbReference type="Pfam" id="PF01557">
    <property type="entry name" value="FAA_hydrolase"/>
    <property type="match status" value="1"/>
</dbReference>
<dbReference type="InterPro" id="IPR036663">
    <property type="entry name" value="Fumarylacetoacetase_C_sf"/>
</dbReference>
<protein>
    <submittedName>
        <fullName evidence="4">Fumarylacetoacetate hydrolase family protein</fullName>
    </submittedName>
</protein>
<name>A0A090SGP7_9VIBR</name>
<keyword evidence="5" id="KW-1185">Reference proteome</keyword>
<keyword evidence="1" id="KW-0479">Metal-binding</keyword>
<keyword evidence="2" id="KW-0732">Signal</keyword>
<accession>A0A090SGP7</accession>
<reference evidence="4 5" key="1">
    <citation type="submission" date="2014-09" db="EMBL/GenBank/DDBJ databases">
        <title>Vibrio maritimus JCM 19235. (C45) whole genome shotgun sequence.</title>
        <authorList>
            <person name="Sawabe T."/>
            <person name="Meirelles P."/>
            <person name="Nakanishi M."/>
            <person name="Sayaka M."/>
            <person name="Hattori M."/>
            <person name="Ohkuma M."/>
        </authorList>
    </citation>
    <scope>NUCLEOTIDE SEQUENCE [LARGE SCALE GENOMIC DNA]</scope>
    <source>
        <strain evidence="5">JCM19235</strain>
    </source>
</reference>
<dbReference type="AlphaFoldDB" id="A0A090SGP7"/>
<dbReference type="OrthoDB" id="9805307at2"/>
<dbReference type="PANTHER" id="PTHR11820:SF7">
    <property type="entry name" value="ACYLPYRUVASE FAHD1, MITOCHONDRIAL"/>
    <property type="match status" value="1"/>
</dbReference>
<evidence type="ECO:0000256" key="1">
    <source>
        <dbReference type="ARBA" id="ARBA00022723"/>
    </source>
</evidence>
<dbReference type="STRING" id="990268.JCM19235_2085"/>
<dbReference type="PANTHER" id="PTHR11820">
    <property type="entry name" value="ACYLPYRUVASE"/>
    <property type="match status" value="1"/>
</dbReference>
<evidence type="ECO:0000256" key="2">
    <source>
        <dbReference type="SAM" id="SignalP"/>
    </source>
</evidence>
<dbReference type="GO" id="GO:0018773">
    <property type="term" value="F:acetylpyruvate hydrolase activity"/>
    <property type="evidence" value="ECO:0007669"/>
    <property type="project" value="TreeGrafter"/>
</dbReference>
<organism evidence="4 5">
    <name type="scientific">Vibrio maritimus</name>
    <dbReference type="NCBI Taxonomy" id="990268"/>
    <lineage>
        <taxon>Bacteria</taxon>
        <taxon>Pseudomonadati</taxon>
        <taxon>Pseudomonadota</taxon>
        <taxon>Gammaproteobacteria</taxon>
        <taxon>Vibrionales</taxon>
        <taxon>Vibrionaceae</taxon>
        <taxon>Vibrio</taxon>
    </lineage>
</organism>
<keyword evidence="4" id="KW-0378">Hydrolase</keyword>
<sequence>MRALLIFVLLPLNVLAAQFGRIDYEGSQHWIKVAEENQKLYDILSDAPFDNPKTLETIKASEATLIAPLTNGSVYAVGLNFRSHAGNSGAAKPEIFFKSVDSVRVSGDLSFPRGASNVHFEGELVIVIGKECPQVSKSSALECVFGYLAGNDLTERSWQGQDLQWWRAKGARGFGPVSNFIVSDIAIKDQVITTTLNGNVMQQESVANMIHDVPAIVSYISTYITLHPGDLIFTGTPGRTRSLKTGDVVRVSIDGIGEVTNTIQGSN</sequence>
<dbReference type="Gene3D" id="3.90.850.10">
    <property type="entry name" value="Fumarylacetoacetase-like, C-terminal domain"/>
    <property type="match status" value="1"/>
</dbReference>
<evidence type="ECO:0000259" key="3">
    <source>
        <dbReference type="Pfam" id="PF01557"/>
    </source>
</evidence>
<dbReference type="GO" id="GO:0046872">
    <property type="term" value="F:metal ion binding"/>
    <property type="evidence" value="ECO:0007669"/>
    <property type="project" value="UniProtKB-KW"/>
</dbReference>
<dbReference type="SUPFAM" id="SSF56529">
    <property type="entry name" value="FAH"/>
    <property type="match status" value="1"/>
</dbReference>